<dbReference type="Proteomes" id="UP001497522">
    <property type="component" value="Chromosome 8"/>
</dbReference>
<dbReference type="Gene3D" id="3.30.70.2890">
    <property type="entry name" value="XS domain"/>
    <property type="match status" value="1"/>
</dbReference>
<sequence length="470" mass="52659">MCKELERQSDVCMAVEEENGVVAEEKDQSDKGNIMGLNKIEAFQLKNIGKGVIENVDEILCFSHEAQEKSPMDKEMQWVQDEVGLLLEATLKEHVTEEVVKKIGTPVKVYQEAQQKFGLLQETLDSDMNCGEKTEAKGGVGFAPEPALDKCIAEEVVKKLNPVKITQEAFKKDEVMEAQKKMNLPQDTAGTFRFSQQAPGGVMTDDEGKLAQENCVLAAQKKDSLGDVAECAHGPLYPHLEFHEKAVEKKADNMQAAEEDVSEKEMSRAKSKPYTQLAAQGKEAVGMEDKAKEMKDPNELLVWPPTVVIENTRTGKTEDGRWTGIGNVEMACFLKDIEHAGGKPKSTWGKEGHKGQILVQYPPSLQGLEEADRLHEHFEKNGRSRKDWCRIQPFWHGLPGHDDLEEGPDFLRIDKETQIKQRVFYGYLATAADLDKVQQPINRKRKRKVNVLTRAQIQAHSVPGNKTIVI</sequence>
<dbReference type="PANTHER" id="PTHR46619">
    <property type="entry name" value="RNA RECOGNITION MOTIF XS DOMAIN PROTEIN-RELATED"/>
    <property type="match status" value="1"/>
</dbReference>
<dbReference type="PANTHER" id="PTHR46619:SF3">
    <property type="entry name" value="RNA RECOGNITION MOTIF XS DOMAIN PROTEIN"/>
    <property type="match status" value="1"/>
</dbReference>
<protein>
    <recommendedName>
        <fullName evidence="2">XS domain-containing protein</fullName>
    </recommendedName>
</protein>
<evidence type="ECO:0000313" key="3">
    <source>
        <dbReference type="EMBL" id="CAK9880648.1"/>
    </source>
</evidence>
<proteinExistence type="predicted"/>
<dbReference type="InterPro" id="IPR005380">
    <property type="entry name" value="XS_domain"/>
</dbReference>
<evidence type="ECO:0000313" key="4">
    <source>
        <dbReference type="Proteomes" id="UP001497522"/>
    </source>
</evidence>
<name>A0ABP1BW31_9BRYO</name>
<reference evidence="3" key="1">
    <citation type="submission" date="2024-03" db="EMBL/GenBank/DDBJ databases">
        <authorList>
            <consortium name="ELIXIR-Norway"/>
            <consortium name="Elixir Norway"/>
        </authorList>
    </citation>
    <scope>NUCLEOTIDE SEQUENCE</scope>
</reference>
<dbReference type="EMBL" id="OZ023709">
    <property type="protein sequence ID" value="CAK9880648.1"/>
    <property type="molecule type" value="Genomic_DNA"/>
</dbReference>
<evidence type="ECO:0000256" key="1">
    <source>
        <dbReference type="SAM" id="MobiDB-lite"/>
    </source>
</evidence>
<dbReference type="InterPro" id="IPR038588">
    <property type="entry name" value="XS_domain_sf"/>
</dbReference>
<dbReference type="Pfam" id="PF03468">
    <property type="entry name" value="XS"/>
    <property type="match status" value="1"/>
</dbReference>
<keyword evidence="4" id="KW-1185">Reference proteome</keyword>
<feature type="domain" description="XS" evidence="2">
    <location>
        <begin position="299"/>
        <end position="435"/>
    </location>
</feature>
<feature type="region of interest" description="Disordered" evidence="1">
    <location>
        <begin position="260"/>
        <end position="282"/>
    </location>
</feature>
<evidence type="ECO:0000259" key="2">
    <source>
        <dbReference type="Pfam" id="PF03468"/>
    </source>
</evidence>
<organism evidence="3 4">
    <name type="scientific">Sphagnum jensenii</name>
    <dbReference type="NCBI Taxonomy" id="128206"/>
    <lineage>
        <taxon>Eukaryota</taxon>
        <taxon>Viridiplantae</taxon>
        <taxon>Streptophyta</taxon>
        <taxon>Embryophyta</taxon>
        <taxon>Bryophyta</taxon>
        <taxon>Sphagnophytina</taxon>
        <taxon>Sphagnopsida</taxon>
        <taxon>Sphagnales</taxon>
        <taxon>Sphagnaceae</taxon>
        <taxon>Sphagnum</taxon>
    </lineage>
</organism>
<accession>A0ABP1BW31</accession>
<gene>
    <name evidence="3" type="ORF">CSSPJE1EN2_LOCUS22047</name>
</gene>